<reference evidence="2" key="1">
    <citation type="submission" date="2020-02" db="EMBL/GenBank/DDBJ databases">
        <authorList>
            <person name="Meier V. D."/>
        </authorList>
    </citation>
    <scope>NUCLEOTIDE SEQUENCE</scope>
    <source>
        <strain evidence="2">AVDCRST_MAG76</strain>
    </source>
</reference>
<name>A0A6J4HPR1_9ACTN</name>
<dbReference type="EMBL" id="CADCSZ010000075">
    <property type="protein sequence ID" value="CAA9230833.1"/>
    <property type="molecule type" value="Genomic_DNA"/>
</dbReference>
<feature type="non-terminal residue" evidence="2">
    <location>
        <position position="67"/>
    </location>
</feature>
<organism evidence="2">
    <name type="scientific">uncultured Acidimicrobiales bacterium</name>
    <dbReference type="NCBI Taxonomy" id="310071"/>
    <lineage>
        <taxon>Bacteria</taxon>
        <taxon>Bacillati</taxon>
        <taxon>Actinomycetota</taxon>
        <taxon>Acidimicrobiia</taxon>
        <taxon>Acidimicrobiales</taxon>
        <taxon>environmental samples</taxon>
    </lineage>
</organism>
<evidence type="ECO:0000256" key="1">
    <source>
        <dbReference type="SAM" id="MobiDB-lite"/>
    </source>
</evidence>
<accession>A0A6J4HPR1</accession>
<keyword evidence="2" id="KW-0560">Oxidoreductase</keyword>
<gene>
    <name evidence="2" type="ORF">AVDCRST_MAG76-1228</name>
</gene>
<sequence length="67" mass="7379">DSTGGDQRVWTHRPQLLQGTEGDGPRHRHRGGERPGPAGHQRASPEVRLDPPAPEGGGLLHRRLDHR</sequence>
<dbReference type="AlphaFoldDB" id="A0A6J4HPR1"/>
<proteinExistence type="predicted"/>
<protein>
    <submittedName>
        <fullName evidence="2">NAD-dependent glyceraldehyde-3-phosphate dehydrogenase</fullName>
        <ecNumber evidence="2">1.2.1.12</ecNumber>
    </submittedName>
</protein>
<feature type="non-terminal residue" evidence="2">
    <location>
        <position position="1"/>
    </location>
</feature>
<dbReference type="GO" id="GO:0004365">
    <property type="term" value="F:glyceraldehyde-3-phosphate dehydrogenase (NAD+) (phosphorylating) activity"/>
    <property type="evidence" value="ECO:0007669"/>
    <property type="project" value="UniProtKB-EC"/>
</dbReference>
<dbReference type="EC" id="1.2.1.12" evidence="2"/>
<evidence type="ECO:0000313" key="2">
    <source>
        <dbReference type="EMBL" id="CAA9230833.1"/>
    </source>
</evidence>
<feature type="region of interest" description="Disordered" evidence="1">
    <location>
        <begin position="1"/>
        <end position="67"/>
    </location>
</feature>